<feature type="transmembrane region" description="Helical" evidence="7">
    <location>
        <begin position="114"/>
        <end position="135"/>
    </location>
</feature>
<dbReference type="PANTHER" id="PTHR32243">
    <property type="entry name" value="MALTOSE TRANSPORT SYSTEM PERMEASE-RELATED"/>
    <property type="match status" value="1"/>
</dbReference>
<dbReference type="CDD" id="cd06261">
    <property type="entry name" value="TM_PBP2"/>
    <property type="match status" value="1"/>
</dbReference>
<gene>
    <name evidence="9" type="ORF">S06H3_17882</name>
</gene>
<evidence type="ECO:0000256" key="4">
    <source>
        <dbReference type="ARBA" id="ARBA00022692"/>
    </source>
</evidence>
<keyword evidence="2" id="KW-0813">Transport</keyword>
<dbReference type="InterPro" id="IPR050901">
    <property type="entry name" value="BP-dep_ABC_trans_perm"/>
</dbReference>
<keyword evidence="5 7" id="KW-1133">Transmembrane helix</keyword>
<organism evidence="9">
    <name type="scientific">marine sediment metagenome</name>
    <dbReference type="NCBI Taxonomy" id="412755"/>
    <lineage>
        <taxon>unclassified sequences</taxon>
        <taxon>metagenomes</taxon>
        <taxon>ecological metagenomes</taxon>
    </lineage>
</organism>
<feature type="domain" description="ABC transmembrane type-1" evidence="8">
    <location>
        <begin position="76"/>
        <end position="267"/>
    </location>
</feature>
<evidence type="ECO:0000256" key="6">
    <source>
        <dbReference type="ARBA" id="ARBA00023136"/>
    </source>
</evidence>
<comment type="caution">
    <text evidence="9">The sequence shown here is derived from an EMBL/GenBank/DDBJ whole genome shotgun (WGS) entry which is preliminary data.</text>
</comment>
<dbReference type="PROSITE" id="PS50928">
    <property type="entry name" value="ABC_TM1"/>
    <property type="match status" value="1"/>
</dbReference>
<feature type="transmembrane region" description="Helical" evidence="7">
    <location>
        <begin position="80"/>
        <end position="102"/>
    </location>
</feature>
<evidence type="ECO:0000256" key="1">
    <source>
        <dbReference type="ARBA" id="ARBA00004651"/>
    </source>
</evidence>
<dbReference type="GO" id="GO:0005886">
    <property type="term" value="C:plasma membrane"/>
    <property type="evidence" value="ECO:0007669"/>
    <property type="project" value="UniProtKB-SubCell"/>
</dbReference>
<dbReference type="Pfam" id="PF00528">
    <property type="entry name" value="BPD_transp_1"/>
    <property type="match status" value="1"/>
</dbReference>
<evidence type="ECO:0000256" key="2">
    <source>
        <dbReference type="ARBA" id="ARBA00022448"/>
    </source>
</evidence>
<feature type="transmembrane region" description="Helical" evidence="7">
    <location>
        <begin position="147"/>
        <end position="167"/>
    </location>
</feature>
<proteinExistence type="predicted"/>
<keyword evidence="6 7" id="KW-0472">Membrane</keyword>
<evidence type="ECO:0000256" key="7">
    <source>
        <dbReference type="SAM" id="Phobius"/>
    </source>
</evidence>
<keyword evidence="4 7" id="KW-0812">Transmembrane</keyword>
<feature type="transmembrane region" description="Helical" evidence="7">
    <location>
        <begin position="188"/>
        <end position="213"/>
    </location>
</feature>
<dbReference type="AlphaFoldDB" id="X1KUH1"/>
<evidence type="ECO:0000256" key="5">
    <source>
        <dbReference type="ARBA" id="ARBA00022989"/>
    </source>
</evidence>
<evidence type="ECO:0000256" key="3">
    <source>
        <dbReference type="ARBA" id="ARBA00022475"/>
    </source>
</evidence>
<comment type="subcellular location">
    <subcellularLocation>
        <location evidence="1">Cell membrane</location>
        <topology evidence="1">Multi-pass membrane protein</topology>
    </subcellularLocation>
</comment>
<reference evidence="9" key="1">
    <citation type="journal article" date="2014" name="Front. Microbiol.">
        <title>High frequency of phylogenetically diverse reductive dehalogenase-homologous genes in deep subseafloor sedimentary metagenomes.</title>
        <authorList>
            <person name="Kawai M."/>
            <person name="Futagami T."/>
            <person name="Toyoda A."/>
            <person name="Takaki Y."/>
            <person name="Nishi S."/>
            <person name="Hori S."/>
            <person name="Arai W."/>
            <person name="Tsubouchi T."/>
            <person name="Morono Y."/>
            <person name="Uchiyama I."/>
            <person name="Ito T."/>
            <person name="Fujiyama A."/>
            <person name="Inagaki F."/>
            <person name="Takami H."/>
        </authorList>
    </citation>
    <scope>NUCLEOTIDE SEQUENCE</scope>
    <source>
        <strain evidence="9">Expedition CK06-06</strain>
    </source>
</reference>
<dbReference type="SUPFAM" id="SSF161098">
    <property type="entry name" value="MetI-like"/>
    <property type="match status" value="1"/>
</dbReference>
<accession>X1KUH1</accession>
<evidence type="ECO:0000259" key="8">
    <source>
        <dbReference type="PROSITE" id="PS50928"/>
    </source>
</evidence>
<name>X1KUH1_9ZZZZ</name>
<dbReference type="InterPro" id="IPR035906">
    <property type="entry name" value="MetI-like_sf"/>
</dbReference>
<keyword evidence="3" id="KW-1003">Cell membrane</keyword>
<dbReference type="EMBL" id="BARV01008982">
    <property type="protein sequence ID" value="GAI10732.1"/>
    <property type="molecule type" value="Genomic_DNA"/>
</dbReference>
<dbReference type="InterPro" id="IPR000515">
    <property type="entry name" value="MetI-like"/>
</dbReference>
<feature type="transmembrane region" description="Helical" evidence="7">
    <location>
        <begin position="248"/>
        <end position="267"/>
    </location>
</feature>
<dbReference type="PANTHER" id="PTHR32243:SF18">
    <property type="entry name" value="INNER MEMBRANE ABC TRANSPORTER PERMEASE PROTEIN YCJP"/>
    <property type="match status" value="1"/>
</dbReference>
<dbReference type="Gene3D" id="1.10.3720.10">
    <property type="entry name" value="MetI-like"/>
    <property type="match status" value="1"/>
</dbReference>
<protein>
    <recommendedName>
        <fullName evidence="8">ABC transmembrane type-1 domain-containing protein</fullName>
    </recommendedName>
</protein>
<feature type="transmembrane region" description="Helical" evidence="7">
    <location>
        <begin position="12"/>
        <end position="34"/>
    </location>
</feature>
<sequence length="282" mass="32033">MSREYFEQTIIRILRVVGLIFFITIVAFPFYWMIVSSFKSLGEILLRPANLGLDIRKIDFHAYYAVLFEHGFLQYISNSVYVSILTVVFSVTLATVGGYAVTRLRFRGRKIMSYSILLIYMFPAIVLVIPLYVMFSRMGLRDSINLLIVVYLAQTLPVALYMLKSYFQTLPPEMEHAGLIDGCSRLGVIWRIVIPLSAPALASVALYTFMIAWNEFLFAFMFLDTPEKFTLSRGVVQLAQSVHLSKQLVMAASVTVTIPILVLFLFFERRLVRGLTAGAMKG</sequence>
<dbReference type="GO" id="GO:0055085">
    <property type="term" value="P:transmembrane transport"/>
    <property type="evidence" value="ECO:0007669"/>
    <property type="project" value="InterPro"/>
</dbReference>
<evidence type="ECO:0000313" key="9">
    <source>
        <dbReference type="EMBL" id="GAI10732.1"/>
    </source>
</evidence>